<keyword evidence="1" id="KW-0472">Membrane</keyword>
<feature type="transmembrane region" description="Helical" evidence="1">
    <location>
        <begin position="28"/>
        <end position="49"/>
    </location>
</feature>
<dbReference type="InParanoid" id="A0A1V9X6S2"/>
<organism evidence="2 3">
    <name type="scientific">Tropilaelaps mercedesae</name>
    <dbReference type="NCBI Taxonomy" id="418985"/>
    <lineage>
        <taxon>Eukaryota</taxon>
        <taxon>Metazoa</taxon>
        <taxon>Ecdysozoa</taxon>
        <taxon>Arthropoda</taxon>
        <taxon>Chelicerata</taxon>
        <taxon>Arachnida</taxon>
        <taxon>Acari</taxon>
        <taxon>Parasitiformes</taxon>
        <taxon>Mesostigmata</taxon>
        <taxon>Gamasina</taxon>
        <taxon>Dermanyssoidea</taxon>
        <taxon>Laelapidae</taxon>
        <taxon>Tropilaelaps</taxon>
    </lineage>
</organism>
<keyword evidence="1" id="KW-1133">Transmembrane helix</keyword>
<dbReference type="AlphaFoldDB" id="A0A1V9X6S2"/>
<sequence>MAKRSQLHGTESLKKGDFCITCNPFRALLVLVTAVASFLFLLGAIFSLINDKQGLIFVLPGTLLLVLAVLVYTSTIREAWDREDDYVFRHVDAPEEPKGRASFINVCITK</sequence>
<evidence type="ECO:0000313" key="3">
    <source>
        <dbReference type="Proteomes" id="UP000192247"/>
    </source>
</evidence>
<evidence type="ECO:0000256" key="1">
    <source>
        <dbReference type="SAM" id="Phobius"/>
    </source>
</evidence>
<dbReference type="EMBL" id="MNPL01021818">
    <property type="protein sequence ID" value="OQR69217.1"/>
    <property type="molecule type" value="Genomic_DNA"/>
</dbReference>
<name>A0A1V9X6S2_9ACAR</name>
<protein>
    <submittedName>
        <fullName evidence="2">Uncharacterized protein</fullName>
    </submittedName>
</protein>
<dbReference type="Proteomes" id="UP000192247">
    <property type="component" value="Unassembled WGS sequence"/>
</dbReference>
<comment type="caution">
    <text evidence="2">The sequence shown here is derived from an EMBL/GenBank/DDBJ whole genome shotgun (WGS) entry which is preliminary data.</text>
</comment>
<keyword evidence="1" id="KW-0812">Transmembrane</keyword>
<reference evidence="2 3" key="1">
    <citation type="journal article" date="2017" name="Gigascience">
        <title>Draft genome of the honey bee ectoparasitic mite, Tropilaelaps mercedesae, is shaped by the parasitic life history.</title>
        <authorList>
            <person name="Dong X."/>
            <person name="Armstrong S.D."/>
            <person name="Xia D."/>
            <person name="Makepeace B.L."/>
            <person name="Darby A.C."/>
            <person name="Kadowaki T."/>
        </authorList>
    </citation>
    <scope>NUCLEOTIDE SEQUENCE [LARGE SCALE GENOMIC DNA]</scope>
    <source>
        <strain evidence="2">Wuxi-XJTLU</strain>
    </source>
</reference>
<accession>A0A1V9X6S2</accession>
<gene>
    <name evidence="2" type="ORF">BIW11_12400</name>
</gene>
<feature type="transmembrane region" description="Helical" evidence="1">
    <location>
        <begin position="55"/>
        <end position="73"/>
    </location>
</feature>
<evidence type="ECO:0000313" key="2">
    <source>
        <dbReference type="EMBL" id="OQR69217.1"/>
    </source>
</evidence>
<keyword evidence="3" id="KW-1185">Reference proteome</keyword>
<proteinExistence type="predicted"/>